<organism evidence="1 2">
    <name type="scientific">Kribbella caucasensis</name>
    <dbReference type="NCBI Taxonomy" id="2512215"/>
    <lineage>
        <taxon>Bacteria</taxon>
        <taxon>Bacillati</taxon>
        <taxon>Actinomycetota</taxon>
        <taxon>Actinomycetes</taxon>
        <taxon>Propionibacteriales</taxon>
        <taxon>Kribbellaceae</taxon>
        <taxon>Kribbella</taxon>
    </lineage>
</organism>
<dbReference type="AlphaFoldDB" id="A0A4R6JD95"/>
<evidence type="ECO:0000313" key="1">
    <source>
        <dbReference type="EMBL" id="TDO33522.1"/>
    </source>
</evidence>
<sequence>MDRKANLQALAALDEPTRRRLYQYVAAQSVPVGRDDAATALAIPRNTAAFHLDKLATEGLLAVVYERRTGRTGPGAGRPAKLYRRSDTEIEVSLPTRQYDVAGRLLAGAVEDAEASGGSPRQAVERRAHQYGKSFGASGRPLTQILDEHGFEPRVEGAAVALANCPFRALAKDHPALVCTMTLRLVEGLLDGYGDTGLEAKLGGSPGHCCVRLEPAE</sequence>
<comment type="caution">
    <text evidence="1">The sequence shown here is derived from an EMBL/GenBank/DDBJ whole genome shotgun (WGS) entry which is preliminary data.</text>
</comment>
<gene>
    <name evidence="1" type="ORF">EV643_13257</name>
</gene>
<dbReference type="EMBL" id="SNWQ01000032">
    <property type="protein sequence ID" value="TDO33522.1"/>
    <property type="molecule type" value="Genomic_DNA"/>
</dbReference>
<dbReference type="InterPro" id="IPR011991">
    <property type="entry name" value="ArsR-like_HTH"/>
</dbReference>
<dbReference type="Gene3D" id="1.10.10.10">
    <property type="entry name" value="Winged helix-like DNA-binding domain superfamily/Winged helix DNA-binding domain"/>
    <property type="match status" value="1"/>
</dbReference>
<dbReference type="CDD" id="cd00090">
    <property type="entry name" value="HTH_ARSR"/>
    <property type="match status" value="1"/>
</dbReference>
<dbReference type="InterPro" id="IPR036390">
    <property type="entry name" value="WH_DNA-bd_sf"/>
</dbReference>
<evidence type="ECO:0000313" key="2">
    <source>
        <dbReference type="Proteomes" id="UP000295388"/>
    </source>
</evidence>
<name>A0A4R6JD95_9ACTN</name>
<keyword evidence="2" id="KW-1185">Reference proteome</keyword>
<dbReference type="SUPFAM" id="SSF46785">
    <property type="entry name" value="Winged helix' DNA-binding domain"/>
    <property type="match status" value="1"/>
</dbReference>
<accession>A0A4R6JD95</accession>
<dbReference type="RefSeq" id="WP_133805305.1">
    <property type="nucleotide sequence ID" value="NZ_SNWQ01000032.1"/>
</dbReference>
<proteinExistence type="predicted"/>
<dbReference type="Proteomes" id="UP000295388">
    <property type="component" value="Unassembled WGS sequence"/>
</dbReference>
<dbReference type="Pfam" id="PF12840">
    <property type="entry name" value="HTH_20"/>
    <property type="match status" value="1"/>
</dbReference>
<dbReference type="OrthoDB" id="3399802at2"/>
<protein>
    <submittedName>
        <fullName evidence="1">Putative ArsR family transcriptional regulator</fullName>
    </submittedName>
</protein>
<dbReference type="InterPro" id="IPR036388">
    <property type="entry name" value="WH-like_DNA-bd_sf"/>
</dbReference>
<reference evidence="1 2" key="1">
    <citation type="submission" date="2019-03" db="EMBL/GenBank/DDBJ databases">
        <title>Genomic Encyclopedia of Type Strains, Phase III (KMG-III): the genomes of soil and plant-associated and newly described type strains.</title>
        <authorList>
            <person name="Whitman W."/>
        </authorList>
    </citation>
    <scope>NUCLEOTIDE SEQUENCE [LARGE SCALE GENOMIC DNA]</scope>
    <source>
        <strain evidence="1 2">VKM Ac-2527</strain>
    </source>
</reference>